<dbReference type="PANTHER" id="PTHR43176:SF3">
    <property type="entry name" value="3-HYDROXYISOBUTYRYL-COA HYDROLASE, MITOCHONDRIAL"/>
    <property type="match status" value="1"/>
</dbReference>
<protein>
    <recommendedName>
        <fullName evidence="2">3-hydroxyisobutyryl-CoA hydrolase</fullName>
        <ecNumber evidence="2">3.1.2.4</ecNumber>
    </recommendedName>
</protein>
<dbReference type="GO" id="GO:0003860">
    <property type="term" value="F:3-hydroxyisobutyryl-CoA hydrolase activity"/>
    <property type="evidence" value="ECO:0007669"/>
    <property type="project" value="UniProtKB-EC"/>
</dbReference>
<evidence type="ECO:0000256" key="1">
    <source>
        <dbReference type="ARBA" id="ARBA00001709"/>
    </source>
</evidence>
<evidence type="ECO:0000313" key="5">
    <source>
        <dbReference type="EMBL" id="MCQ8185927.1"/>
    </source>
</evidence>
<evidence type="ECO:0000313" key="6">
    <source>
        <dbReference type="Proteomes" id="UP001142610"/>
    </source>
</evidence>
<dbReference type="RefSeq" id="WP_256619823.1">
    <property type="nucleotide sequence ID" value="NZ_JANIBC010000009.1"/>
</dbReference>
<dbReference type="InterPro" id="IPR045004">
    <property type="entry name" value="ECH_dom"/>
</dbReference>
<organism evidence="5 6">
    <name type="scientific">Parvularcula maris</name>
    <dbReference type="NCBI Taxonomy" id="2965077"/>
    <lineage>
        <taxon>Bacteria</taxon>
        <taxon>Pseudomonadati</taxon>
        <taxon>Pseudomonadota</taxon>
        <taxon>Alphaproteobacteria</taxon>
        <taxon>Parvularculales</taxon>
        <taxon>Parvularculaceae</taxon>
        <taxon>Parvularcula</taxon>
    </lineage>
</organism>
<accession>A0A9X2RKT2</accession>
<keyword evidence="3" id="KW-0378">Hydrolase</keyword>
<dbReference type="InterPro" id="IPR032259">
    <property type="entry name" value="HIBYL-CoA-H"/>
</dbReference>
<comment type="caution">
    <text evidence="5">The sequence shown here is derived from an EMBL/GenBank/DDBJ whole genome shotgun (WGS) entry which is preliminary data.</text>
</comment>
<dbReference type="Pfam" id="PF16113">
    <property type="entry name" value="ECH_2"/>
    <property type="match status" value="1"/>
</dbReference>
<evidence type="ECO:0000259" key="4">
    <source>
        <dbReference type="Pfam" id="PF16113"/>
    </source>
</evidence>
<dbReference type="Proteomes" id="UP001142610">
    <property type="component" value="Unassembled WGS sequence"/>
</dbReference>
<dbReference type="GO" id="GO:0006574">
    <property type="term" value="P:L-valine catabolic process"/>
    <property type="evidence" value="ECO:0007669"/>
    <property type="project" value="TreeGrafter"/>
</dbReference>
<sequence length="350" mass="37362">MTDDIRFSREGAFGVVTLARPKALNSLTAAMCAAMDSQLRGWAGDDGVRAVLIEGEGERAFCAGGDIRWLATTAKEDPVEAATFFRTEYRLNDLIAGYDKPYIALIDGICMGGGVGVSAMADRRIATTNTLWAMPECGIGLVPDVGASYVLPKLEGGLPLYLGLTGARLDGGACVAAGVATHLVEAERTGELREALIGTDLSGDVLAAIDSVLGGFHVRVDSDLSAQRGDIDRLFSSVQSAEKLTEALRADGSDFAARCLKLMAPGSPTSQELTVRLLNGAPGSFSECITREFRVTSRLLEGPDFHEGVRAQIIDKDRDPKWQPDSLGEVTEEMLDRYFQEPEGGDLRLG</sequence>
<reference evidence="5" key="1">
    <citation type="submission" date="2022-07" db="EMBL/GenBank/DDBJ databases">
        <title>Parvularcula maris sp. nov., an algicidal bacterium isolated from seawater.</title>
        <authorList>
            <person name="Li F."/>
        </authorList>
    </citation>
    <scope>NUCLEOTIDE SEQUENCE</scope>
    <source>
        <strain evidence="5">BGMRC 0090</strain>
    </source>
</reference>
<dbReference type="Gene3D" id="3.90.226.10">
    <property type="entry name" value="2-enoyl-CoA Hydratase, Chain A, domain 1"/>
    <property type="match status" value="1"/>
</dbReference>
<evidence type="ECO:0000256" key="3">
    <source>
        <dbReference type="ARBA" id="ARBA00022801"/>
    </source>
</evidence>
<name>A0A9X2RKT2_9PROT</name>
<comment type="catalytic activity">
    <reaction evidence="1">
        <text>3-hydroxy-2-methylpropanoyl-CoA + H2O = 3-hydroxy-2-methylpropanoate + CoA + H(+)</text>
        <dbReference type="Rhea" id="RHEA:20888"/>
        <dbReference type="ChEBI" id="CHEBI:11805"/>
        <dbReference type="ChEBI" id="CHEBI:15377"/>
        <dbReference type="ChEBI" id="CHEBI:15378"/>
        <dbReference type="ChEBI" id="CHEBI:57287"/>
        <dbReference type="ChEBI" id="CHEBI:57340"/>
        <dbReference type="EC" id="3.1.2.4"/>
    </reaction>
</comment>
<dbReference type="EMBL" id="JANIBC010000009">
    <property type="protein sequence ID" value="MCQ8185927.1"/>
    <property type="molecule type" value="Genomic_DNA"/>
</dbReference>
<dbReference type="EC" id="3.1.2.4" evidence="2"/>
<dbReference type="NCBIfam" id="NF004127">
    <property type="entry name" value="PRK05617.1"/>
    <property type="match status" value="1"/>
</dbReference>
<proteinExistence type="predicted"/>
<feature type="domain" description="Enoyl-CoA hydratase/isomerase" evidence="4">
    <location>
        <begin position="14"/>
        <end position="339"/>
    </location>
</feature>
<dbReference type="SUPFAM" id="SSF52096">
    <property type="entry name" value="ClpP/crotonase"/>
    <property type="match status" value="1"/>
</dbReference>
<dbReference type="InterPro" id="IPR029045">
    <property type="entry name" value="ClpP/crotonase-like_dom_sf"/>
</dbReference>
<keyword evidence="6" id="KW-1185">Reference proteome</keyword>
<evidence type="ECO:0000256" key="2">
    <source>
        <dbReference type="ARBA" id="ARBA00011915"/>
    </source>
</evidence>
<dbReference type="PANTHER" id="PTHR43176">
    <property type="entry name" value="3-HYDROXYISOBUTYRYL-COA HYDROLASE-RELATED"/>
    <property type="match status" value="1"/>
</dbReference>
<dbReference type="CDD" id="cd06558">
    <property type="entry name" value="crotonase-like"/>
    <property type="match status" value="1"/>
</dbReference>
<dbReference type="AlphaFoldDB" id="A0A9X2RKT2"/>
<gene>
    <name evidence="5" type="ORF">NOG11_11055</name>
</gene>